<reference evidence="1 2" key="1">
    <citation type="journal article" date="2023" name="Plants (Basel)">
        <title>Bridging the Gap: Combining Genomics and Transcriptomics Approaches to Understand Stylosanthes scabra, an Orphan Legume from the Brazilian Caatinga.</title>
        <authorList>
            <person name="Ferreira-Neto J.R.C."/>
            <person name="da Silva M.D."/>
            <person name="Binneck E."/>
            <person name="de Melo N.F."/>
            <person name="da Silva R.H."/>
            <person name="de Melo A.L.T.M."/>
            <person name="Pandolfi V."/>
            <person name="Bustamante F.O."/>
            <person name="Brasileiro-Vidal A.C."/>
            <person name="Benko-Iseppon A.M."/>
        </authorList>
    </citation>
    <scope>NUCLEOTIDE SEQUENCE [LARGE SCALE GENOMIC DNA]</scope>
    <source>
        <tissue evidence="1">Leaves</tissue>
    </source>
</reference>
<keyword evidence="2" id="KW-1185">Reference proteome</keyword>
<sequence>MERCQRMIDGVRGLGRMFCGTEGTRWMRRWWRLFVNEDGGGYSGTLTIYDGPETSDYRLSCSLYGLRDRKASDPPTLHQGLALNDVFELQTD</sequence>
<dbReference type="EMBL" id="JASCZI010274320">
    <property type="protein sequence ID" value="MED6225893.1"/>
    <property type="molecule type" value="Genomic_DNA"/>
</dbReference>
<comment type="caution">
    <text evidence="1">The sequence shown here is derived from an EMBL/GenBank/DDBJ whole genome shotgun (WGS) entry which is preliminary data.</text>
</comment>
<proteinExistence type="predicted"/>
<dbReference type="Proteomes" id="UP001341840">
    <property type="component" value="Unassembled WGS sequence"/>
</dbReference>
<gene>
    <name evidence="1" type="ORF">PIB30_097986</name>
</gene>
<organism evidence="1 2">
    <name type="scientific">Stylosanthes scabra</name>
    <dbReference type="NCBI Taxonomy" id="79078"/>
    <lineage>
        <taxon>Eukaryota</taxon>
        <taxon>Viridiplantae</taxon>
        <taxon>Streptophyta</taxon>
        <taxon>Embryophyta</taxon>
        <taxon>Tracheophyta</taxon>
        <taxon>Spermatophyta</taxon>
        <taxon>Magnoliopsida</taxon>
        <taxon>eudicotyledons</taxon>
        <taxon>Gunneridae</taxon>
        <taxon>Pentapetalae</taxon>
        <taxon>rosids</taxon>
        <taxon>fabids</taxon>
        <taxon>Fabales</taxon>
        <taxon>Fabaceae</taxon>
        <taxon>Papilionoideae</taxon>
        <taxon>50 kb inversion clade</taxon>
        <taxon>dalbergioids sensu lato</taxon>
        <taxon>Dalbergieae</taxon>
        <taxon>Pterocarpus clade</taxon>
        <taxon>Stylosanthes</taxon>
    </lineage>
</organism>
<evidence type="ECO:0000313" key="2">
    <source>
        <dbReference type="Proteomes" id="UP001341840"/>
    </source>
</evidence>
<name>A0ABU6ZV59_9FABA</name>
<accession>A0ABU6ZV59</accession>
<protein>
    <submittedName>
        <fullName evidence="1">Uncharacterized protein</fullName>
    </submittedName>
</protein>
<evidence type="ECO:0000313" key="1">
    <source>
        <dbReference type="EMBL" id="MED6225893.1"/>
    </source>
</evidence>